<evidence type="ECO:0000256" key="2">
    <source>
        <dbReference type="ARBA" id="ARBA00022989"/>
    </source>
</evidence>
<proteinExistence type="predicted"/>
<organism evidence="6 7">
    <name type="scientific">Marinomonas fungiae</name>
    <dbReference type="NCBI Taxonomy" id="1137284"/>
    <lineage>
        <taxon>Bacteria</taxon>
        <taxon>Pseudomonadati</taxon>
        <taxon>Pseudomonadota</taxon>
        <taxon>Gammaproteobacteria</taxon>
        <taxon>Oceanospirillales</taxon>
        <taxon>Oceanospirillaceae</taxon>
        <taxon>Marinomonas</taxon>
    </lineage>
</organism>
<evidence type="ECO:0000256" key="1">
    <source>
        <dbReference type="ARBA" id="ARBA00022692"/>
    </source>
</evidence>
<evidence type="ECO:0000259" key="5">
    <source>
        <dbReference type="PROSITE" id="PS50850"/>
    </source>
</evidence>
<feature type="transmembrane region" description="Helical" evidence="4">
    <location>
        <begin position="366"/>
        <end position="387"/>
    </location>
</feature>
<protein>
    <submittedName>
        <fullName evidence="6">Cyanate permease</fullName>
    </submittedName>
</protein>
<dbReference type="Gene3D" id="1.20.1250.20">
    <property type="entry name" value="MFS general substrate transporter like domains"/>
    <property type="match status" value="2"/>
</dbReference>
<feature type="transmembrane region" description="Helical" evidence="4">
    <location>
        <begin position="304"/>
        <end position="324"/>
    </location>
</feature>
<dbReference type="PROSITE" id="PS50850">
    <property type="entry name" value="MFS"/>
    <property type="match status" value="1"/>
</dbReference>
<feature type="transmembrane region" description="Helical" evidence="4">
    <location>
        <begin position="336"/>
        <end position="360"/>
    </location>
</feature>
<feature type="transmembrane region" description="Helical" evidence="4">
    <location>
        <begin position="101"/>
        <end position="123"/>
    </location>
</feature>
<dbReference type="InterPro" id="IPR036259">
    <property type="entry name" value="MFS_trans_sf"/>
</dbReference>
<dbReference type="PANTHER" id="PTHR23523">
    <property type="match status" value="1"/>
</dbReference>
<gene>
    <name evidence="6" type="ORF">Ga0061065_10426</name>
</gene>
<sequence length="397" mass="42723">MRASFQRRDWLLLSFIFVMALSLRGPVVGIAPLIDVVESSLHLSSSASGLLTTLQILAFALCAPLATLLGRRYGLELALLLGSITIAIGIMLRSVNALPSLYLGVTLVGVGIAIGNVLLPILLKRDFPNHILQLTAIYVLMMNLGGAFMTGFAVPVAQWAPTWLPQLAGWSSALLSHLIFILPALALWFFIPKHQTVTGPAPHVPTPMWRSPLAWIITLFLALDSVLNYIVNAWIPTILAAKGYDAATAGLYHSYIQTAGMIPALALPLLKRYFGSPRQLTSIAILATLASLLGYAFAPAVSALWSFLFGFGCTLGFVMGLSLISLRTASVHEAAALSGMAQLVGYLMAAAGPVTIGALFDWTQDWQYPLYVLIGIVLVWAIIGWFASAQKSEHRSI</sequence>
<reference evidence="7" key="1">
    <citation type="submission" date="2015-08" db="EMBL/GenBank/DDBJ databases">
        <authorList>
            <person name="Varghese N."/>
        </authorList>
    </citation>
    <scope>NUCLEOTIDE SEQUENCE [LARGE SCALE GENOMIC DNA]</scope>
    <source>
        <strain evidence="7">JCM 18476</strain>
    </source>
</reference>
<name>A0A0K6IKG4_9GAMM</name>
<feature type="transmembrane region" description="Helical" evidence="4">
    <location>
        <begin position="53"/>
        <end position="70"/>
    </location>
</feature>
<dbReference type="InterPro" id="IPR020846">
    <property type="entry name" value="MFS_dom"/>
</dbReference>
<dbReference type="Pfam" id="PF07690">
    <property type="entry name" value="MFS_1"/>
    <property type="match status" value="1"/>
</dbReference>
<dbReference type="EMBL" id="CYHG01000004">
    <property type="protein sequence ID" value="CUB03595.1"/>
    <property type="molecule type" value="Genomic_DNA"/>
</dbReference>
<feature type="domain" description="Major facilitator superfamily (MFS) profile" evidence="5">
    <location>
        <begin position="10"/>
        <end position="392"/>
    </location>
</feature>
<evidence type="ECO:0000313" key="7">
    <source>
        <dbReference type="Proteomes" id="UP000182769"/>
    </source>
</evidence>
<evidence type="ECO:0000256" key="4">
    <source>
        <dbReference type="SAM" id="Phobius"/>
    </source>
</evidence>
<accession>A0A0K6IKG4</accession>
<dbReference type="Proteomes" id="UP000182769">
    <property type="component" value="Unassembled WGS sequence"/>
</dbReference>
<feature type="transmembrane region" description="Helical" evidence="4">
    <location>
        <begin position="135"/>
        <end position="157"/>
    </location>
</feature>
<feature type="transmembrane region" description="Helical" evidence="4">
    <location>
        <begin position="169"/>
        <end position="191"/>
    </location>
</feature>
<dbReference type="STRING" id="1137284.GCA_001418205_01446"/>
<feature type="transmembrane region" description="Helical" evidence="4">
    <location>
        <begin position="282"/>
        <end position="298"/>
    </location>
</feature>
<keyword evidence="1 4" id="KW-0812">Transmembrane</keyword>
<evidence type="ECO:0000313" key="6">
    <source>
        <dbReference type="EMBL" id="CUB03595.1"/>
    </source>
</evidence>
<dbReference type="OrthoDB" id="5317164at2"/>
<keyword evidence="2 4" id="KW-1133">Transmembrane helix</keyword>
<dbReference type="GO" id="GO:0022857">
    <property type="term" value="F:transmembrane transporter activity"/>
    <property type="evidence" value="ECO:0007669"/>
    <property type="project" value="InterPro"/>
</dbReference>
<keyword evidence="7" id="KW-1185">Reference proteome</keyword>
<evidence type="ECO:0000256" key="3">
    <source>
        <dbReference type="ARBA" id="ARBA00023136"/>
    </source>
</evidence>
<keyword evidence="3 4" id="KW-0472">Membrane</keyword>
<feature type="transmembrane region" description="Helical" evidence="4">
    <location>
        <begin position="212"/>
        <end position="231"/>
    </location>
</feature>
<dbReference type="RefSeq" id="WP_055462561.1">
    <property type="nucleotide sequence ID" value="NZ_CYHG01000004.1"/>
</dbReference>
<feature type="transmembrane region" description="Helical" evidence="4">
    <location>
        <begin position="77"/>
        <end position="95"/>
    </location>
</feature>
<dbReference type="SUPFAM" id="SSF103473">
    <property type="entry name" value="MFS general substrate transporter"/>
    <property type="match status" value="1"/>
</dbReference>
<dbReference type="InterPro" id="IPR011701">
    <property type="entry name" value="MFS"/>
</dbReference>
<dbReference type="InterPro" id="IPR052524">
    <property type="entry name" value="MFS_Cyanate_Porter"/>
</dbReference>
<feature type="transmembrane region" description="Helical" evidence="4">
    <location>
        <begin position="251"/>
        <end position="270"/>
    </location>
</feature>
<dbReference type="PANTHER" id="PTHR23523:SF2">
    <property type="entry name" value="2-NITROIMIDAZOLE TRANSPORTER"/>
    <property type="match status" value="1"/>
</dbReference>
<dbReference type="AlphaFoldDB" id="A0A0K6IKG4"/>